<feature type="domain" description="Ig-like" evidence="3">
    <location>
        <begin position="240"/>
        <end position="328"/>
    </location>
</feature>
<dbReference type="PANTHER" id="PTHR45080:SF33">
    <property type="entry name" value="IG-LIKE DOMAIN-CONTAINING PROTEIN"/>
    <property type="match status" value="1"/>
</dbReference>
<evidence type="ECO:0000313" key="5">
    <source>
        <dbReference type="EMBL" id="CAG6753179.1"/>
    </source>
</evidence>
<dbReference type="InterPro" id="IPR050958">
    <property type="entry name" value="Cell_Adh-Cytoskel_Orgn"/>
</dbReference>
<dbReference type="PROSITE" id="PS50835">
    <property type="entry name" value="IG_LIKE"/>
    <property type="match status" value="3"/>
</dbReference>
<dbReference type="FunFam" id="2.60.40.10:FF:001268">
    <property type="entry name" value="Blast:Protein CEPU-1"/>
    <property type="match status" value="1"/>
</dbReference>
<dbReference type="InterPro" id="IPR003599">
    <property type="entry name" value="Ig_sub"/>
</dbReference>
<dbReference type="EMBL" id="HBUF01535571">
    <property type="protein sequence ID" value="CAG6753182.1"/>
    <property type="molecule type" value="Transcribed_RNA"/>
</dbReference>
<proteinExistence type="predicted"/>
<dbReference type="FunFam" id="2.60.40.10:FF:001233">
    <property type="entry name" value="Uncharacterized protein, isoform B"/>
    <property type="match status" value="1"/>
</dbReference>
<dbReference type="AlphaFoldDB" id="A0A8D9EHW8"/>
<dbReference type="GO" id="GO:0043025">
    <property type="term" value="C:neuronal cell body"/>
    <property type="evidence" value="ECO:0007669"/>
    <property type="project" value="TreeGrafter"/>
</dbReference>
<dbReference type="SMART" id="SM00408">
    <property type="entry name" value="IGc2"/>
    <property type="match status" value="3"/>
</dbReference>
<dbReference type="Pfam" id="PF07679">
    <property type="entry name" value="I-set"/>
    <property type="match status" value="2"/>
</dbReference>
<dbReference type="CDD" id="cd00063">
    <property type="entry name" value="FN3"/>
    <property type="match status" value="1"/>
</dbReference>
<dbReference type="InterPro" id="IPR036116">
    <property type="entry name" value="FN3_sf"/>
</dbReference>
<dbReference type="PANTHER" id="PTHR45080">
    <property type="entry name" value="CONTACTIN 5"/>
    <property type="match status" value="1"/>
</dbReference>
<feature type="domain" description="Fibronectin type-III" evidence="4">
    <location>
        <begin position="366"/>
        <end position="466"/>
    </location>
</feature>
<dbReference type="Gene3D" id="2.60.40.10">
    <property type="entry name" value="Immunoglobulins"/>
    <property type="match status" value="4"/>
</dbReference>
<keyword evidence="1" id="KW-0677">Repeat</keyword>
<dbReference type="FunFam" id="2.60.40.10:FF:000877">
    <property type="entry name" value="CLUMA_CG002357, isoform A"/>
    <property type="match status" value="1"/>
</dbReference>
<name>A0A8D9EHW8_9HEMI</name>
<dbReference type="GO" id="GO:0050808">
    <property type="term" value="P:synapse organization"/>
    <property type="evidence" value="ECO:0007669"/>
    <property type="project" value="TreeGrafter"/>
</dbReference>
<dbReference type="InterPro" id="IPR003598">
    <property type="entry name" value="Ig_sub2"/>
</dbReference>
<dbReference type="SUPFAM" id="SSF48726">
    <property type="entry name" value="Immunoglobulin"/>
    <property type="match status" value="3"/>
</dbReference>
<dbReference type="SMART" id="SM00409">
    <property type="entry name" value="IG"/>
    <property type="match status" value="3"/>
</dbReference>
<dbReference type="CDD" id="cd00096">
    <property type="entry name" value="Ig"/>
    <property type="match status" value="2"/>
</dbReference>
<dbReference type="EMBL" id="HBUF01535572">
    <property type="protein sequence ID" value="CAG6753183.1"/>
    <property type="molecule type" value="Transcribed_RNA"/>
</dbReference>
<protein>
    <submittedName>
        <fullName evidence="5">Lachesin</fullName>
    </submittedName>
</protein>
<dbReference type="EMBL" id="HBUF01535570">
    <property type="protein sequence ID" value="CAG6753181.1"/>
    <property type="molecule type" value="Transcribed_RNA"/>
</dbReference>
<organism evidence="5">
    <name type="scientific">Cacopsylla melanoneura</name>
    <dbReference type="NCBI Taxonomy" id="428564"/>
    <lineage>
        <taxon>Eukaryota</taxon>
        <taxon>Metazoa</taxon>
        <taxon>Ecdysozoa</taxon>
        <taxon>Arthropoda</taxon>
        <taxon>Hexapoda</taxon>
        <taxon>Insecta</taxon>
        <taxon>Pterygota</taxon>
        <taxon>Neoptera</taxon>
        <taxon>Paraneoptera</taxon>
        <taxon>Hemiptera</taxon>
        <taxon>Sternorrhyncha</taxon>
        <taxon>Psylloidea</taxon>
        <taxon>Psyllidae</taxon>
        <taxon>Psyllinae</taxon>
        <taxon>Cacopsylla</taxon>
    </lineage>
</organism>
<dbReference type="PROSITE" id="PS50853">
    <property type="entry name" value="FN3"/>
    <property type="match status" value="1"/>
</dbReference>
<evidence type="ECO:0000256" key="1">
    <source>
        <dbReference type="ARBA" id="ARBA00022737"/>
    </source>
</evidence>
<dbReference type="GO" id="GO:0030424">
    <property type="term" value="C:axon"/>
    <property type="evidence" value="ECO:0007669"/>
    <property type="project" value="TreeGrafter"/>
</dbReference>
<dbReference type="SMART" id="SM00060">
    <property type="entry name" value="FN3"/>
    <property type="match status" value="1"/>
</dbReference>
<dbReference type="InterPro" id="IPR013783">
    <property type="entry name" value="Ig-like_fold"/>
</dbReference>
<feature type="domain" description="Ig-like" evidence="3">
    <location>
        <begin position="149"/>
        <end position="235"/>
    </location>
</feature>
<evidence type="ECO:0000259" key="4">
    <source>
        <dbReference type="PROSITE" id="PS50853"/>
    </source>
</evidence>
<feature type="domain" description="Ig-like" evidence="3">
    <location>
        <begin position="53"/>
        <end position="140"/>
    </location>
</feature>
<keyword evidence="2" id="KW-0393">Immunoglobulin domain</keyword>
<dbReference type="InterPro" id="IPR036179">
    <property type="entry name" value="Ig-like_dom_sf"/>
</dbReference>
<dbReference type="GO" id="GO:0007156">
    <property type="term" value="P:homophilic cell adhesion via plasma membrane adhesion molecules"/>
    <property type="evidence" value="ECO:0007669"/>
    <property type="project" value="TreeGrafter"/>
</dbReference>
<dbReference type="Pfam" id="PF13895">
    <property type="entry name" value="Ig_2"/>
    <property type="match status" value="1"/>
</dbReference>
<evidence type="ECO:0000259" key="3">
    <source>
        <dbReference type="PROSITE" id="PS50835"/>
    </source>
</evidence>
<dbReference type="GO" id="GO:0008046">
    <property type="term" value="F:axon guidance receptor activity"/>
    <property type="evidence" value="ECO:0007669"/>
    <property type="project" value="TreeGrafter"/>
</dbReference>
<evidence type="ECO:0000256" key="2">
    <source>
        <dbReference type="ARBA" id="ARBA00023319"/>
    </source>
</evidence>
<dbReference type="InterPro" id="IPR007110">
    <property type="entry name" value="Ig-like_dom"/>
</dbReference>
<dbReference type="InterPro" id="IPR013098">
    <property type="entry name" value="Ig_I-set"/>
</dbReference>
<accession>A0A8D9EHW8</accession>
<dbReference type="SUPFAM" id="SSF49265">
    <property type="entry name" value="Fibronectin type III"/>
    <property type="match status" value="1"/>
</dbReference>
<reference evidence="5" key="1">
    <citation type="submission" date="2021-05" db="EMBL/GenBank/DDBJ databases">
        <authorList>
            <person name="Alioto T."/>
            <person name="Alioto T."/>
            <person name="Gomez Garrido J."/>
        </authorList>
    </citation>
    <scope>NUCLEOTIDE SEQUENCE</scope>
</reference>
<sequence>MATQQKMKMASDVQWTLALAILFFKVFIISGSPPSPAIAYSNLEYSIETTITPVFSTLGKQFRVVTNDTVVLPCEVVNPGNYVLAWKKGIAILTAGGTKVTPDKRIRLVDGYNLEIRDIQTKDAGNYVCHIATMEPREITHTVEILVPPRMSYGKELREVDVKKGTSTTLDCKADGNPVPKVTWTRVNNILPSGEKSIESPTLLIEQANRHHAGIYKCTANNGVGSPASSEVNVKVLFPPEIELERAWVHSGEGYEAQLVCIVDAQPTAEVIWYKETLKLDTTERRIMETRGRRHTLVIRKVLFTDFGNYSCVAENSMGKTRQYLELSGRPNPAIFKSHPTGRYKDNYNITWAVNSYTPIEEFKLLFRKVPVHNDNVNYQYQHSKRPTRRQDNDTFGSQLSNQWARSDIWNDVVVPNSPTEQFTQQMSYLIRGLEPGTQYEAKVMAKNRFGWNQMSESFKFQTTSDYVQADPDNELSVFPGLSFFSDAEKTLGVTSLGVSSAPLSTTLLGCALAVTLSLILM</sequence>
<dbReference type="GO" id="GO:0005886">
    <property type="term" value="C:plasma membrane"/>
    <property type="evidence" value="ECO:0007669"/>
    <property type="project" value="TreeGrafter"/>
</dbReference>
<dbReference type="InterPro" id="IPR003961">
    <property type="entry name" value="FN3_dom"/>
</dbReference>
<dbReference type="EMBL" id="HBUF01535568">
    <property type="protein sequence ID" value="CAG6753179.1"/>
    <property type="molecule type" value="Transcribed_RNA"/>
</dbReference>